<reference evidence="2 3" key="1">
    <citation type="submission" date="2020-07" db="EMBL/GenBank/DDBJ databases">
        <title>Sequencing the genomes of 1000 actinobacteria strains.</title>
        <authorList>
            <person name="Klenk H.-P."/>
        </authorList>
    </citation>
    <scope>NUCLEOTIDE SEQUENCE [LARGE SCALE GENOMIC DNA]</scope>
    <source>
        <strain evidence="2 3">DSM 42178</strain>
    </source>
</reference>
<evidence type="ECO:0000313" key="3">
    <source>
        <dbReference type="Proteomes" id="UP000567795"/>
    </source>
</evidence>
<dbReference type="GO" id="GO:0016879">
    <property type="term" value="F:ligase activity, forming carbon-nitrogen bonds"/>
    <property type="evidence" value="ECO:0007669"/>
    <property type="project" value="TreeGrafter"/>
</dbReference>
<gene>
    <name evidence="2" type="ORF">FHU37_001883</name>
</gene>
<dbReference type="RefSeq" id="WP_179813767.1">
    <property type="nucleotide sequence ID" value="NZ_JACBZD010000001.1"/>
</dbReference>
<keyword evidence="3" id="KW-1185">Reference proteome</keyword>
<dbReference type="SUPFAM" id="SSF55931">
    <property type="entry name" value="Glutamine synthetase/guanido kinase"/>
    <property type="match status" value="1"/>
</dbReference>
<organism evidence="2 3">
    <name type="scientific">Allostreptomyces psammosilenae</name>
    <dbReference type="NCBI Taxonomy" id="1892865"/>
    <lineage>
        <taxon>Bacteria</taxon>
        <taxon>Bacillati</taxon>
        <taxon>Actinomycetota</taxon>
        <taxon>Actinomycetes</taxon>
        <taxon>Kitasatosporales</taxon>
        <taxon>Streptomycetaceae</taxon>
        <taxon>Allostreptomyces</taxon>
    </lineage>
</organism>
<dbReference type="PANTHER" id="PTHR36510:SF3">
    <property type="entry name" value="CONSERVED PROTEIN"/>
    <property type="match status" value="1"/>
</dbReference>
<dbReference type="PANTHER" id="PTHR36510">
    <property type="entry name" value="GLUTAMATE--CYSTEINE LIGASE 2-RELATED"/>
    <property type="match status" value="1"/>
</dbReference>
<accession>A0A852ZUI0</accession>
<dbReference type="PIRSF" id="PIRSF012666">
    <property type="entry name" value="UCP012666"/>
    <property type="match status" value="1"/>
</dbReference>
<dbReference type="AlphaFoldDB" id="A0A852ZUI0"/>
<evidence type="ECO:0008006" key="4">
    <source>
        <dbReference type="Google" id="ProtNLM"/>
    </source>
</evidence>
<dbReference type="Proteomes" id="UP000567795">
    <property type="component" value="Unassembled WGS sequence"/>
</dbReference>
<dbReference type="EMBL" id="JACBZD010000001">
    <property type="protein sequence ID" value="NYI04940.1"/>
    <property type="molecule type" value="Genomic_DNA"/>
</dbReference>
<evidence type="ECO:0000256" key="1">
    <source>
        <dbReference type="ARBA" id="ARBA00048819"/>
    </source>
</evidence>
<evidence type="ECO:0000313" key="2">
    <source>
        <dbReference type="EMBL" id="NYI04940.1"/>
    </source>
</evidence>
<dbReference type="InterPro" id="IPR014746">
    <property type="entry name" value="Gln_synth/guanido_kin_cat_dom"/>
</dbReference>
<protein>
    <recommendedName>
        <fullName evidence="4">Glutamate--cysteine ligase</fullName>
    </recommendedName>
</protein>
<dbReference type="InterPro" id="IPR006336">
    <property type="entry name" value="GCS2"/>
</dbReference>
<dbReference type="InterPro" id="IPR050141">
    <property type="entry name" value="GCL_type2/YbdK_subfam"/>
</dbReference>
<comment type="catalytic activity">
    <reaction evidence="1">
        <text>L-cysteine + L-glutamate + ATP = gamma-L-glutamyl-L-cysteine + ADP + phosphate + H(+)</text>
        <dbReference type="Rhea" id="RHEA:13285"/>
        <dbReference type="ChEBI" id="CHEBI:15378"/>
        <dbReference type="ChEBI" id="CHEBI:29985"/>
        <dbReference type="ChEBI" id="CHEBI:30616"/>
        <dbReference type="ChEBI" id="CHEBI:35235"/>
        <dbReference type="ChEBI" id="CHEBI:43474"/>
        <dbReference type="ChEBI" id="CHEBI:58173"/>
        <dbReference type="ChEBI" id="CHEBI:456216"/>
        <dbReference type="EC" id="6.3.2.2"/>
    </reaction>
</comment>
<comment type="caution">
    <text evidence="2">The sequence shown here is derived from an EMBL/GenBank/DDBJ whole genome shotgun (WGS) entry which is preliminary data.</text>
</comment>
<dbReference type="InterPro" id="IPR016602">
    <property type="entry name" value="UCP012666"/>
</dbReference>
<sequence length="506" mass="56186">MGEKQMISGNGLTDRRKYRERLQQCLGALATLLEEGRFEAARNLIGLELELNLADSDGRPRMVNGPVLDRLASGDFQTELAQFNLEVNIAPHRLAGSVFADLAEELDVAVRYADAQARAHGARVVMTGSLPTVTADHLVGENLSDNERYFVLNDQMMAARGEDFRLDIEGVEHLQATAGSIALEAAATSLQLHLQVTPARFADVWNAAQAIAGVQVALAANAPFLYGRELLRETRTALFEQACDVRPQELVAQGVRPRTWFGERWIDGPLDLFQENVRYFPPLLPVCSDEDPRAVLEAGHVPELAELRLHNGTVWRWNRPVYAVVRGVPHLRVENRVLPAGPTVADILANAAFYYGLLRALADSPRPVWQALPFAAAEENFRLSARDGIEAELYWPDGAGRARRGGRSAPAVRRQPVHRLVLDQLLPLARRGLDAWRIDPADRDRYLGVIEQRCLRRTNGAEWQVRTARHHRERSGLDRGAALAAMTRDYMAHAATGAPVHTWPVP</sequence>
<name>A0A852ZUI0_9ACTN</name>
<dbReference type="Gene3D" id="3.30.590.20">
    <property type="match status" value="1"/>
</dbReference>
<dbReference type="Pfam" id="PF04107">
    <property type="entry name" value="GCS2"/>
    <property type="match status" value="1"/>
</dbReference>
<proteinExistence type="predicted"/>